<keyword evidence="12" id="KW-0175">Coiled coil</keyword>
<dbReference type="GO" id="GO:0005886">
    <property type="term" value="C:plasma membrane"/>
    <property type="evidence" value="ECO:0007669"/>
    <property type="project" value="UniProtKB-SubCell"/>
</dbReference>
<feature type="transmembrane region" description="Helical" evidence="13">
    <location>
        <begin position="12"/>
        <end position="34"/>
    </location>
</feature>
<accession>A0A3N5Z5N1</accession>
<evidence type="ECO:0000259" key="14">
    <source>
        <dbReference type="PROSITE" id="PS50198"/>
    </source>
</evidence>
<dbReference type="PROSITE" id="PS01096">
    <property type="entry name" value="PPIC_PPIASE_1"/>
    <property type="match status" value="1"/>
</dbReference>
<reference evidence="15 16" key="1">
    <citation type="submission" date="2018-11" db="EMBL/GenBank/DDBJ databases">
        <authorList>
            <person name="Ye M.-Q."/>
            <person name="Du Z.-J."/>
        </authorList>
    </citation>
    <scope>NUCLEOTIDE SEQUENCE [LARGE SCALE GENOMIC DNA]</scope>
    <source>
        <strain evidence="15 16">U0105</strain>
    </source>
</reference>
<organism evidence="15 16">
    <name type="scientific">Alteromonas sediminis</name>
    <dbReference type="NCBI Taxonomy" id="2259342"/>
    <lineage>
        <taxon>Bacteria</taxon>
        <taxon>Pseudomonadati</taxon>
        <taxon>Pseudomonadota</taxon>
        <taxon>Gammaproteobacteria</taxon>
        <taxon>Alteromonadales</taxon>
        <taxon>Alteromonadaceae</taxon>
        <taxon>Alteromonas/Salinimonas group</taxon>
        <taxon>Alteromonas</taxon>
    </lineage>
</organism>
<proteinExistence type="inferred from homology"/>
<protein>
    <recommendedName>
        <fullName evidence="9">Periplasmic chaperone PpiD</fullName>
    </recommendedName>
    <alternativeName>
        <fullName evidence="10">Periplasmic folding chaperone</fullName>
    </alternativeName>
</protein>
<dbReference type="SUPFAM" id="SSF54534">
    <property type="entry name" value="FKBP-like"/>
    <property type="match status" value="1"/>
</dbReference>
<evidence type="ECO:0000313" key="15">
    <source>
        <dbReference type="EMBL" id="RPJ65634.1"/>
    </source>
</evidence>
<keyword evidence="7" id="KW-0143">Chaperone</keyword>
<evidence type="ECO:0000256" key="12">
    <source>
        <dbReference type="SAM" id="Coils"/>
    </source>
</evidence>
<dbReference type="PROSITE" id="PS50198">
    <property type="entry name" value="PPIC_PPIASE_2"/>
    <property type="match status" value="1"/>
</dbReference>
<dbReference type="GO" id="GO:0003755">
    <property type="term" value="F:peptidyl-prolyl cis-trans isomerase activity"/>
    <property type="evidence" value="ECO:0007669"/>
    <property type="project" value="UniProtKB-KW"/>
</dbReference>
<dbReference type="Gene3D" id="3.10.50.40">
    <property type="match status" value="1"/>
</dbReference>
<evidence type="ECO:0000256" key="2">
    <source>
        <dbReference type="ARBA" id="ARBA00022475"/>
    </source>
</evidence>
<feature type="coiled-coil region" evidence="12">
    <location>
        <begin position="45"/>
        <end position="72"/>
    </location>
</feature>
<dbReference type="RefSeq" id="WP_124028265.1">
    <property type="nucleotide sequence ID" value="NZ_JBHRSN010000007.1"/>
</dbReference>
<evidence type="ECO:0000256" key="9">
    <source>
        <dbReference type="ARBA" id="ARBA00040743"/>
    </source>
</evidence>
<evidence type="ECO:0000256" key="3">
    <source>
        <dbReference type="ARBA" id="ARBA00022519"/>
    </source>
</evidence>
<feature type="domain" description="PpiC" evidence="14">
    <location>
        <begin position="269"/>
        <end position="367"/>
    </location>
</feature>
<keyword evidence="6 13" id="KW-0472">Membrane</keyword>
<comment type="similarity">
    <text evidence="8">Belongs to the PpiD chaperone family.</text>
</comment>
<evidence type="ECO:0000256" key="7">
    <source>
        <dbReference type="ARBA" id="ARBA00023186"/>
    </source>
</evidence>
<keyword evidence="16" id="KW-1185">Reference proteome</keyword>
<comment type="subcellular location">
    <subcellularLocation>
        <location evidence="1">Cell inner membrane</location>
        <topology evidence="1">Single-pass type II membrane protein</topology>
        <orientation evidence="1">Periplasmic side</orientation>
    </subcellularLocation>
</comment>
<comment type="caution">
    <text evidence="15">The sequence shown here is derived from an EMBL/GenBank/DDBJ whole genome shotgun (WGS) entry which is preliminary data.</text>
</comment>
<dbReference type="Gene3D" id="1.10.4030.10">
    <property type="entry name" value="Porin chaperone SurA, peptide-binding domain"/>
    <property type="match status" value="1"/>
</dbReference>
<dbReference type="PANTHER" id="PTHR47529">
    <property type="entry name" value="PEPTIDYL-PROLYL CIS-TRANS ISOMERASE D"/>
    <property type="match status" value="1"/>
</dbReference>
<dbReference type="InterPro" id="IPR023058">
    <property type="entry name" value="PPIase_PpiC_CS"/>
</dbReference>
<dbReference type="Pfam" id="PF13616">
    <property type="entry name" value="Rotamase_3"/>
    <property type="match status" value="1"/>
</dbReference>
<name>A0A3N5Z5N1_9ALTE</name>
<dbReference type="Pfam" id="PF13624">
    <property type="entry name" value="SurA_N_3"/>
    <property type="match status" value="1"/>
</dbReference>
<sequence length="629" mass="69117">MLERIREGAQGPWAMVIIALIVLSFVFAGVGGYLGSSAPTAVATVNGEEISADELERAYQNQRAQMEAQFGEGIAALFSDPAYLQQFRADALDRLIGDLLLKQHANELGLRVSDEQVREAIIAMPEFQVAGQFNNDRYLAIIRQAGFFQAADFRDYLRREMIRQQLQTAIAASSFSMRGQAKDVALLEQQTRDAKVLTIDADLFADDITVTDDELQAYYDGNLSQFDTEEQVNIGYVAVSVSDLVNDVTIDDTQAMAFYEQNIRGFQTDEERRISHILIEFGEDKDAALAQIEAIKARIDAGEDFAALAEAESADTFSAENGGDLGFITADMMGEAFDNAAFALSEAGQVSDVVETEFGYHLLKATEIKPQQTTPFEEVKEEVVAELKREEALTRYFDIQSQMAQIAFEVPDSLDEVASVANTEIKTTGLVTRATAPFPVNNASILSEAFSTELIEDQVNSDVIEVDDETAVVIRVIEHKPQSTKQFDEVKDQITATLNAQKAQDAAQLWAGTLKTAIEAGEDGAEQLAEKSLSWTELNAVGRSSADLAPDLTEALFRLSPDDNRIDVVAMSNGDVGIVEVVKVNQATLVEENRLEQFKQQLTARNSQSTMNSFIESLRADADVVILQQ</sequence>
<evidence type="ECO:0000256" key="4">
    <source>
        <dbReference type="ARBA" id="ARBA00022692"/>
    </source>
</evidence>
<dbReference type="AlphaFoldDB" id="A0A3N5Z5N1"/>
<dbReference type="OrthoDB" id="9812372at2"/>
<evidence type="ECO:0000256" key="10">
    <source>
        <dbReference type="ARBA" id="ARBA00042775"/>
    </source>
</evidence>
<keyword evidence="2" id="KW-1003">Cell membrane</keyword>
<dbReference type="InterPro" id="IPR027304">
    <property type="entry name" value="Trigger_fact/SurA_dom_sf"/>
</dbReference>
<keyword evidence="11 15" id="KW-0413">Isomerase</keyword>
<keyword evidence="3" id="KW-0997">Cell inner membrane</keyword>
<keyword evidence="4 13" id="KW-0812">Transmembrane</keyword>
<keyword evidence="11" id="KW-0697">Rotamase</keyword>
<dbReference type="InterPro" id="IPR046357">
    <property type="entry name" value="PPIase_dom_sf"/>
</dbReference>
<evidence type="ECO:0000256" key="8">
    <source>
        <dbReference type="ARBA" id="ARBA00038408"/>
    </source>
</evidence>
<evidence type="ECO:0000256" key="13">
    <source>
        <dbReference type="SAM" id="Phobius"/>
    </source>
</evidence>
<gene>
    <name evidence="15" type="ORF">DRW07_12475</name>
</gene>
<keyword evidence="5 13" id="KW-1133">Transmembrane helix</keyword>
<evidence type="ECO:0000256" key="5">
    <source>
        <dbReference type="ARBA" id="ARBA00022989"/>
    </source>
</evidence>
<dbReference type="Proteomes" id="UP000275281">
    <property type="component" value="Unassembled WGS sequence"/>
</dbReference>
<dbReference type="InterPro" id="IPR000297">
    <property type="entry name" value="PPIase_PpiC"/>
</dbReference>
<dbReference type="EMBL" id="RPOK01000004">
    <property type="protein sequence ID" value="RPJ65634.1"/>
    <property type="molecule type" value="Genomic_DNA"/>
</dbReference>
<evidence type="ECO:0000256" key="6">
    <source>
        <dbReference type="ARBA" id="ARBA00023136"/>
    </source>
</evidence>
<evidence type="ECO:0000256" key="1">
    <source>
        <dbReference type="ARBA" id="ARBA00004382"/>
    </source>
</evidence>
<evidence type="ECO:0000313" key="16">
    <source>
        <dbReference type="Proteomes" id="UP000275281"/>
    </source>
</evidence>
<dbReference type="InterPro" id="IPR052029">
    <property type="entry name" value="PpiD_chaperone"/>
</dbReference>
<evidence type="ECO:0000256" key="11">
    <source>
        <dbReference type="PROSITE-ProRule" id="PRU00278"/>
    </source>
</evidence>
<dbReference type="SUPFAM" id="SSF109998">
    <property type="entry name" value="Triger factor/SurA peptide-binding domain-like"/>
    <property type="match status" value="1"/>
</dbReference>
<dbReference type="PANTHER" id="PTHR47529:SF1">
    <property type="entry name" value="PERIPLASMIC CHAPERONE PPID"/>
    <property type="match status" value="1"/>
</dbReference>